<dbReference type="InterPro" id="IPR037291">
    <property type="entry name" value="DUF4139"/>
</dbReference>
<feature type="chain" id="PRO_5045926587" evidence="2">
    <location>
        <begin position="22"/>
        <end position="682"/>
    </location>
</feature>
<accession>A0ABV6ZNI6</accession>
<feature type="domain" description="DUF4139" evidence="3">
    <location>
        <begin position="208"/>
        <end position="517"/>
    </location>
</feature>
<evidence type="ECO:0000313" key="5">
    <source>
        <dbReference type="Proteomes" id="UP001595190"/>
    </source>
</evidence>
<organism evidence="4 5">
    <name type="scientific">Labrys neptuniae</name>
    <dbReference type="NCBI Taxonomy" id="376174"/>
    <lineage>
        <taxon>Bacteria</taxon>
        <taxon>Pseudomonadati</taxon>
        <taxon>Pseudomonadota</taxon>
        <taxon>Alphaproteobacteria</taxon>
        <taxon>Hyphomicrobiales</taxon>
        <taxon>Xanthobacteraceae</taxon>
        <taxon>Labrys</taxon>
    </lineage>
</organism>
<evidence type="ECO:0000256" key="1">
    <source>
        <dbReference type="SAM" id="Coils"/>
    </source>
</evidence>
<dbReference type="RefSeq" id="WP_394314597.1">
    <property type="nucleotide sequence ID" value="NZ_JBHGPK010000022.1"/>
</dbReference>
<protein>
    <submittedName>
        <fullName evidence="4">DUF4139 domain-containing protein</fullName>
    </submittedName>
</protein>
<dbReference type="EMBL" id="JBHGPK010000022">
    <property type="protein sequence ID" value="MFC2253754.1"/>
    <property type="molecule type" value="Genomic_DNA"/>
</dbReference>
<keyword evidence="1" id="KW-0175">Coiled coil</keyword>
<dbReference type="Pfam" id="PF13598">
    <property type="entry name" value="DUF4139"/>
    <property type="match status" value="1"/>
</dbReference>
<keyword evidence="2" id="KW-0732">Signal</keyword>
<evidence type="ECO:0000256" key="2">
    <source>
        <dbReference type="SAM" id="SignalP"/>
    </source>
</evidence>
<evidence type="ECO:0000259" key="3">
    <source>
        <dbReference type="Pfam" id="PF13598"/>
    </source>
</evidence>
<feature type="signal peptide" evidence="2">
    <location>
        <begin position="1"/>
        <end position="21"/>
    </location>
</feature>
<evidence type="ECO:0000313" key="4">
    <source>
        <dbReference type="EMBL" id="MFC2253754.1"/>
    </source>
</evidence>
<proteinExistence type="predicted"/>
<feature type="coiled-coil region" evidence="1">
    <location>
        <begin position="647"/>
        <end position="674"/>
    </location>
</feature>
<name>A0ABV6ZNI6_9HYPH</name>
<reference evidence="4 5" key="1">
    <citation type="submission" date="2024-09" db="EMBL/GenBank/DDBJ databases">
        <title>Description of Labrys sedimenti sp. nov., isolated from a diclofenac-degrading enrichment culture, and genome-based reclassification of Labrys portucalensis as a later heterotypic synonym of Labrys neptuniae.</title>
        <authorList>
            <person name="Tancsics A."/>
            <person name="Csepanyi A."/>
        </authorList>
    </citation>
    <scope>NUCLEOTIDE SEQUENCE [LARGE SCALE GENOMIC DNA]</scope>
    <source>
        <strain evidence="4 5">LMG 23412</strain>
    </source>
</reference>
<comment type="caution">
    <text evidence="4">The sequence shown here is derived from an EMBL/GenBank/DDBJ whole genome shotgun (WGS) entry which is preliminary data.</text>
</comment>
<dbReference type="Proteomes" id="UP001595190">
    <property type="component" value="Unassembled WGS sequence"/>
</dbReference>
<sequence>MRSPILLVLMATTMLTGTAEAAELVLKRAVLGTGGVGYFEYAAEVSGKETLTLRARLDQVDDILKSVLILDPAGTGSATLPGKAGADETFASLPFAKSDLDSMPALIAALKGAEIKLSGPRKLEGRIASVQTETVTSKDGGTMTRTRVSVFSGAAIEQFILEEAEGLEFKDARLGEQVETALKALRTAQDRSGRDISIQLAEGGKRTVRIGYVAEAPVWKAAYRLTLPKADEDKARLQGWVVLENMTGNPWKDVEVTLSSASPVTFRQALYDPYYVQRQTIAPPVSRTALPRTDAGQQNLELRMSGGAGADQAMNDLAIPAPAAAPAPIAPSARLRKNQAFLGQGGGAQEFRMAEPQEAGSAAEENAAGASFTLSKLVSVGSGESLTIPFVDLKMPSQAVAWYQGGSRNPWQALTLKNDGATSLPAGSATIYEGTEAGPLFSGEAQFPLLPTGDFRLIGFGADQKVLVDSESSSAKAITKIKVVDGTLQVESRLRQTTTYRVKNGAGELRHMVIEQPRVADWTLVEPKAEEATIAGQAYRIRFDVEAGKSRQYKVTLERPVVEAMAIADVTGERIQALMAAPDLDAETKARLATVAEAAKASDEAQAATSRLEEQRDGITQDQERIRENLKSAPQGSDLARLYSQKMLEQEKALDKLDGAIKEARAKYEAARKILGDRVRAL</sequence>
<gene>
    <name evidence="4" type="ORF">ACETRX_29265</name>
</gene>